<comment type="caution">
    <text evidence="2">The sequence shown here is derived from an EMBL/GenBank/DDBJ whole genome shotgun (WGS) entry which is preliminary data.</text>
</comment>
<dbReference type="AlphaFoldDB" id="A0A2S4V900"/>
<accession>A0A2S4V900</accession>
<dbReference type="VEuPathDB" id="FungiDB:PSHT_07810"/>
<dbReference type="EMBL" id="PKSL01000091">
    <property type="protein sequence ID" value="POW06016.1"/>
    <property type="molecule type" value="Genomic_DNA"/>
</dbReference>
<dbReference type="Proteomes" id="UP000239156">
    <property type="component" value="Unassembled WGS sequence"/>
</dbReference>
<feature type="region of interest" description="Disordered" evidence="1">
    <location>
        <begin position="1"/>
        <end position="28"/>
    </location>
</feature>
<gene>
    <name evidence="2" type="ORF">PSTT_09245</name>
</gene>
<dbReference type="VEuPathDB" id="FungiDB:PSTT_09245"/>
<reference evidence="2" key="1">
    <citation type="submission" date="2017-12" db="EMBL/GenBank/DDBJ databases">
        <title>Gene loss provides genomic basis for host adaptation in cereal stripe rust fungi.</title>
        <authorList>
            <person name="Xia C."/>
        </authorList>
    </citation>
    <scope>NUCLEOTIDE SEQUENCE [LARGE SCALE GENOMIC DNA]</scope>
    <source>
        <strain evidence="2">93-210</strain>
    </source>
</reference>
<evidence type="ECO:0000313" key="2">
    <source>
        <dbReference type="EMBL" id="POW06016.1"/>
    </source>
</evidence>
<keyword evidence="3" id="KW-1185">Reference proteome</keyword>
<feature type="non-terminal residue" evidence="2">
    <location>
        <position position="1"/>
    </location>
</feature>
<organism evidence="2 3">
    <name type="scientific">Puccinia striiformis</name>
    <dbReference type="NCBI Taxonomy" id="27350"/>
    <lineage>
        <taxon>Eukaryota</taxon>
        <taxon>Fungi</taxon>
        <taxon>Dikarya</taxon>
        <taxon>Basidiomycota</taxon>
        <taxon>Pucciniomycotina</taxon>
        <taxon>Pucciniomycetes</taxon>
        <taxon>Pucciniales</taxon>
        <taxon>Pucciniaceae</taxon>
        <taxon>Puccinia</taxon>
    </lineage>
</organism>
<sequence length="114" mass="13274">EQKMVKAALAKEQKKRSIKPKPTQARNESRNLALEDIDWDQKDVKDRAGDNILENKPWLNKLDHGQVIANTYQRPIVFISMESSATFIPSVWKTNLKKQLNIYNQELKNKKKAK</sequence>
<proteinExistence type="predicted"/>
<evidence type="ECO:0000313" key="3">
    <source>
        <dbReference type="Proteomes" id="UP000239156"/>
    </source>
</evidence>
<name>A0A2S4V900_9BASI</name>
<feature type="compositionally biased region" description="Basic and acidic residues" evidence="1">
    <location>
        <begin position="1"/>
        <end position="12"/>
    </location>
</feature>
<protein>
    <submittedName>
        <fullName evidence="2">Uncharacterized protein</fullName>
    </submittedName>
</protein>
<feature type="non-terminal residue" evidence="2">
    <location>
        <position position="114"/>
    </location>
</feature>
<evidence type="ECO:0000256" key="1">
    <source>
        <dbReference type="SAM" id="MobiDB-lite"/>
    </source>
</evidence>